<dbReference type="RefSeq" id="WP_078686600.1">
    <property type="nucleotide sequence ID" value="NZ_FNWT01000005.1"/>
</dbReference>
<dbReference type="PIRSF" id="PIRSF004681">
    <property type="entry name" value="UCP004681"/>
    <property type="match status" value="1"/>
</dbReference>
<dbReference type="Proteomes" id="UP000199135">
    <property type="component" value="Unassembled WGS sequence"/>
</dbReference>
<dbReference type="NCBIfam" id="TIGR00149">
    <property type="entry name" value="TIGR00149_YjbQ"/>
    <property type="match status" value="1"/>
</dbReference>
<comment type="similarity">
    <text evidence="1">Belongs to the UPF0047 family.</text>
</comment>
<gene>
    <name evidence="2" type="ORF">SAMN05216447_10594</name>
</gene>
<reference evidence="2 3" key="1">
    <citation type="submission" date="2016-10" db="EMBL/GenBank/DDBJ databases">
        <authorList>
            <person name="Varghese N."/>
            <person name="Submissions S."/>
        </authorList>
    </citation>
    <scope>NUCLEOTIDE SEQUENCE [LARGE SCALE GENOMIC DNA]</scope>
    <source>
        <strain evidence="2 3">WCP15</strain>
    </source>
</reference>
<proteinExistence type="inferred from homology"/>
<keyword evidence="3" id="KW-1185">Reference proteome</keyword>
<dbReference type="InterPro" id="IPR001602">
    <property type="entry name" value="UPF0047_YjbQ-like"/>
</dbReference>
<sequence length="142" mass="15784">MVFEKSFTFLTSEYNQYTLITEKIESVVTESGVTNGMVTVLSRHTTTGITTNEALECLESDIDEFLCRLVPEDHPYAHARMLADYGSTAGNPTGHLKALLTGNHAHFLVRDGRIEKGGAQEVYFCEFDGPSERTFLVQVMGE</sequence>
<dbReference type="Gene3D" id="2.60.120.460">
    <property type="entry name" value="YjbQ-like"/>
    <property type="match status" value="1"/>
</dbReference>
<dbReference type="EMBL" id="FNWT01000005">
    <property type="protein sequence ID" value="SEH55119.1"/>
    <property type="molecule type" value="Genomic_DNA"/>
</dbReference>
<dbReference type="Pfam" id="PF01894">
    <property type="entry name" value="YjbQ"/>
    <property type="match status" value="1"/>
</dbReference>
<dbReference type="InterPro" id="IPR035917">
    <property type="entry name" value="YjbQ-like_sf"/>
</dbReference>
<organism evidence="2 3">
    <name type="scientific">Parafannyhessea umbonata</name>
    <dbReference type="NCBI Taxonomy" id="604330"/>
    <lineage>
        <taxon>Bacteria</taxon>
        <taxon>Bacillati</taxon>
        <taxon>Actinomycetota</taxon>
        <taxon>Coriobacteriia</taxon>
        <taxon>Coriobacteriales</taxon>
        <taxon>Atopobiaceae</taxon>
        <taxon>Parafannyhessea</taxon>
    </lineage>
</organism>
<dbReference type="SUPFAM" id="SSF111038">
    <property type="entry name" value="YjbQ-like"/>
    <property type="match status" value="1"/>
</dbReference>
<comment type="caution">
    <text evidence="2">The sequence shown here is derived from an EMBL/GenBank/DDBJ whole genome shotgun (WGS) entry which is preliminary data.</text>
</comment>
<accession>A0A1H6J859</accession>
<protein>
    <submittedName>
        <fullName evidence="2">Secondary thiamine-phosphate synthase enzyme</fullName>
    </submittedName>
</protein>
<name>A0A1H6J859_9ACTN</name>
<dbReference type="PANTHER" id="PTHR30615">
    <property type="entry name" value="UNCHARACTERIZED PROTEIN YJBQ-RELATED"/>
    <property type="match status" value="1"/>
</dbReference>
<evidence type="ECO:0000256" key="1">
    <source>
        <dbReference type="ARBA" id="ARBA00005534"/>
    </source>
</evidence>
<dbReference type="PANTHER" id="PTHR30615:SF8">
    <property type="entry name" value="UPF0047 PROTEIN C4A8.02C"/>
    <property type="match status" value="1"/>
</dbReference>
<evidence type="ECO:0000313" key="2">
    <source>
        <dbReference type="EMBL" id="SEH55119.1"/>
    </source>
</evidence>
<evidence type="ECO:0000313" key="3">
    <source>
        <dbReference type="Proteomes" id="UP000199135"/>
    </source>
</evidence>